<feature type="transmembrane region" description="Helical" evidence="9">
    <location>
        <begin position="355"/>
        <end position="376"/>
    </location>
</feature>
<feature type="transmembrane region" description="Helical" evidence="9">
    <location>
        <begin position="12"/>
        <end position="33"/>
    </location>
</feature>
<dbReference type="InterPro" id="IPR000175">
    <property type="entry name" value="Na/ntran_symport"/>
</dbReference>
<evidence type="ECO:0000256" key="4">
    <source>
        <dbReference type="ARBA" id="ARBA00022692"/>
    </source>
</evidence>
<feature type="transmembrane region" description="Helical" evidence="9">
    <location>
        <begin position="388"/>
        <end position="408"/>
    </location>
</feature>
<evidence type="ECO:0000256" key="7">
    <source>
        <dbReference type="ARBA" id="ARBA00023136"/>
    </source>
</evidence>
<evidence type="ECO:0000256" key="2">
    <source>
        <dbReference type="ARBA" id="ARBA00006459"/>
    </source>
</evidence>
<dbReference type="PANTHER" id="PTHR11616:SF240">
    <property type="entry name" value="BLOATED TUBULES, ISOFORM B-RELATED"/>
    <property type="match status" value="1"/>
</dbReference>
<organism evidence="10 11">
    <name type="scientific">Bombyx mandarina</name>
    <name type="common">Wild silk moth</name>
    <name type="synonym">Wild silkworm</name>
    <dbReference type="NCBI Taxonomy" id="7092"/>
    <lineage>
        <taxon>Eukaryota</taxon>
        <taxon>Metazoa</taxon>
        <taxon>Ecdysozoa</taxon>
        <taxon>Arthropoda</taxon>
        <taxon>Hexapoda</taxon>
        <taxon>Insecta</taxon>
        <taxon>Pterygota</taxon>
        <taxon>Neoptera</taxon>
        <taxon>Endopterygota</taxon>
        <taxon>Lepidoptera</taxon>
        <taxon>Glossata</taxon>
        <taxon>Ditrysia</taxon>
        <taxon>Bombycoidea</taxon>
        <taxon>Bombycidae</taxon>
        <taxon>Bombycinae</taxon>
        <taxon>Bombyx</taxon>
    </lineage>
</organism>
<sequence length="637" mass="71585">MFDTYKLKKWISWPLIRAHLCTVAVAVGFTSTWRAPREAFRYGGLTFALVLTLAFVVVALPVVLLQLAIGQLSQQDAVGVWRAVPFFKGVGYLRLLVTTLSAIYTSVYLSLVITYSLYTLSNNIPFPECMGFYITPEIYVNTMNSSECLDETFLAPASEKPEYFLAVALILIVLWILFPFIFYNPVKFMKRIFYALGPLIVLVTFIILIAHGDKGNLSSFARSSDWMNFLRPDIWHGAIVQALISSQVAGGFLISAGDSVYSSTNVQWTAVAIVGANLLACWIGMIFWYSVTGPVKHAGVLAVLEQVYQTAEDDQLNKAWTLLVFALLFLSGVVSTLAFLYPVYDRLRRLGGLKWRVTSIACSLLGACLSVATLAGRLPALTLIEDTATPMLISLTTILEILPFIFIYGWKLLVEDVEFLIGAELVRYWVWGWCAAPGVIAPMFVWWLTVNSMDVWEWNQPPWSASTASVIAVLALLIFAIAAAVSVKKQVQFDFFGKLHSSFVPSRQWGPRDPITHYYWLACREETDRGNVPRCRYQRRPLGQLSTRPSFLVVPNTPLNMETKQRSNSDDWLYTTNRRKYLSRIVERYVGSRKRSKSLDWDVAGAAKKYLNVSLDSILSVNNNDVVFKGASEKVLK</sequence>
<comment type="similarity">
    <text evidence="2">Belongs to the sodium:neurotransmitter symporter (SNF) (TC 2.A.22) family.</text>
</comment>
<dbReference type="GeneID" id="114252772"/>
<keyword evidence="7 9" id="KW-0472">Membrane</keyword>
<dbReference type="PANTHER" id="PTHR11616">
    <property type="entry name" value="SODIUM/CHLORIDE DEPENDENT TRANSPORTER"/>
    <property type="match status" value="1"/>
</dbReference>
<dbReference type="GO" id="GO:0046872">
    <property type="term" value="F:metal ion binding"/>
    <property type="evidence" value="ECO:0007669"/>
    <property type="project" value="UniProtKB-KW"/>
</dbReference>
<dbReference type="AlphaFoldDB" id="A0A6J2KLK2"/>
<dbReference type="PRINTS" id="PR00176">
    <property type="entry name" value="NANEUSMPORT"/>
</dbReference>
<keyword evidence="6 9" id="KW-1133">Transmembrane helix</keyword>
<accession>A0A6J2KLK2</accession>
<dbReference type="GO" id="GO:0005886">
    <property type="term" value="C:plasma membrane"/>
    <property type="evidence" value="ECO:0007669"/>
    <property type="project" value="TreeGrafter"/>
</dbReference>
<feature type="binding site" evidence="8">
    <location>
        <position position="277"/>
    </location>
    <ligand>
        <name>Na(+)</name>
        <dbReference type="ChEBI" id="CHEBI:29101"/>
        <label>1</label>
    </ligand>
</feature>
<dbReference type="GO" id="GO:0015375">
    <property type="term" value="F:glycine:sodium symporter activity"/>
    <property type="evidence" value="ECO:0007669"/>
    <property type="project" value="TreeGrafter"/>
</dbReference>
<dbReference type="InterPro" id="IPR037272">
    <property type="entry name" value="SNS_sf"/>
</dbReference>
<keyword evidence="4 9" id="KW-0812">Transmembrane</keyword>
<feature type="binding site" evidence="8">
    <location>
        <position position="26"/>
    </location>
    <ligand>
        <name>Na(+)</name>
        <dbReference type="ChEBI" id="CHEBI:29101"/>
        <label>1</label>
    </ligand>
</feature>
<keyword evidence="8" id="KW-0915">Sodium</keyword>
<protein>
    <submittedName>
        <fullName evidence="11">Sodium-dependent nutrient amino acid transporter 1-like</fullName>
    </submittedName>
</protein>
<feature type="transmembrane region" description="Helical" evidence="9">
    <location>
        <begin position="91"/>
        <end position="118"/>
    </location>
</feature>
<reference evidence="11" key="1">
    <citation type="submission" date="2025-08" db="UniProtKB">
        <authorList>
            <consortium name="RefSeq"/>
        </authorList>
    </citation>
    <scope>IDENTIFICATION</scope>
    <source>
        <tissue evidence="11">Silk gland</tissue>
    </source>
</reference>
<feature type="binding site" evidence="8">
    <location>
        <position position="245"/>
    </location>
    <ligand>
        <name>Na(+)</name>
        <dbReference type="ChEBI" id="CHEBI:29101"/>
        <label>1</label>
    </ligand>
</feature>
<dbReference type="Pfam" id="PF00209">
    <property type="entry name" value="SNF"/>
    <property type="match status" value="1"/>
</dbReference>
<feature type="transmembrane region" description="Helical" evidence="9">
    <location>
        <begin position="319"/>
        <end position="343"/>
    </location>
</feature>
<keyword evidence="3" id="KW-0813">Transport</keyword>
<evidence type="ECO:0000256" key="8">
    <source>
        <dbReference type="PIRSR" id="PIRSR600175-1"/>
    </source>
</evidence>
<dbReference type="SUPFAM" id="SSF161070">
    <property type="entry name" value="SNF-like"/>
    <property type="match status" value="1"/>
</dbReference>
<name>A0A6J2KLK2_BOMMA</name>
<feature type="transmembrane region" description="Helical" evidence="9">
    <location>
        <begin position="163"/>
        <end position="183"/>
    </location>
</feature>
<evidence type="ECO:0000313" key="10">
    <source>
        <dbReference type="Proteomes" id="UP000504629"/>
    </source>
</evidence>
<keyword evidence="10" id="KW-1185">Reference proteome</keyword>
<dbReference type="RefSeq" id="XP_028043201.1">
    <property type="nucleotide sequence ID" value="XM_028187400.1"/>
</dbReference>
<gene>
    <name evidence="11" type="primary">LOC114252772</name>
</gene>
<evidence type="ECO:0000256" key="6">
    <source>
        <dbReference type="ARBA" id="ARBA00022989"/>
    </source>
</evidence>
<feature type="transmembrane region" description="Helical" evidence="9">
    <location>
        <begin position="192"/>
        <end position="210"/>
    </location>
</feature>
<evidence type="ECO:0000313" key="11">
    <source>
        <dbReference type="RefSeq" id="XP_028043201.1"/>
    </source>
</evidence>
<feature type="transmembrane region" description="Helical" evidence="9">
    <location>
        <begin position="468"/>
        <end position="487"/>
    </location>
</feature>
<evidence type="ECO:0000256" key="1">
    <source>
        <dbReference type="ARBA" id="ARBA00004141"/>
    </source>
</evidence>
<keyword evidence="8" id="KW-0479">Metal-binding</keyword>
<feature type="transmembrane region" description="Helical" evidence="9">
    <location>
        <begin position="45"/>
        <end position="70"/>
    </location>
</feature>
<feature type="transmembrane region" description="Helical" evidence="9">
    <location>
        <begin position="428"/>
        <end position="448"/>
    </location>
</feature>
<proteinExistence type="inferred from homology"/>
<dbReference type="OrthoDB" id="6581954at2759"/>
<evidence type="ECO:0000256" key="9">
    <source>
        <dbReference type="SAM" id="Phobius"/>
    </source>
</evidence>
<dbReference type="KEGG" id="bman:114252772"/>
<keyword evidence="5" id="KW-0769">Symport</keyword>
<feature type="transmembrane region" description="Helical" evidence="9">
    <location>
        <begin position="234"/>
        <end position="256"/>
    </location>
</feature>
<evidence type="ECO:0000256" key="5">
    <source>
        <dbReference type="ARBA" id="ARBA00022847"/>
    </source>
</evidence>
<feature type="binding site" evidence="8">
    <location>
        <position position="335"/>
    </location>
    <ligand>
        <name>Na(+)</name>
        <dbReference type="ChEBI" id="CHEBI:29101"/>
        <label>1</label>
    </ligand>
</feature>
<dbReference type="Proteomes" id="UP000504629">
    <property type="component" value="Unplaced"/>
</dbReference>
<feature type="binding site" evidence="8">
    <location>
        <position position="27"/>
    </location>
    <ligand>
        <name>Na(+)</name>
        <dbReference type="ChEBI" id="CHEBI:29101"/>
        <label>1</label>
    </ligand>
</feature>
<evidence type="ECO:0000256" key="3">
    <source>
        <dbReference type="ARBA" id="ARBA00022448"/>
    </source>
</evidence>
<feature type="transmembrane region" description="Helical" evidence="9">
    <location>
        <begin position="268"/>
        <end position="291"/>
    </location>
</feature>
<dbReference type="PROSITE" id="PS50267">
    <property type="entry name" value="NA_NEUROTRAN_SYMP_3"/>
    <property type="match status" value="1"/>
</dbReference>
<comment type="subcellular location">
    <subcellularLocation>
        <location evidence="1">Membrane</location>
        <topology evidence="1">Multi-pass membrane protein</topology>
    </subcellularLocation>
</comment>